<dbReference type="Proteomes" id="UP000027471">
    <property type="component" value="Unassembled WGS sequence"/>
</dbReference>
<organism evidence="3 4">
    <name type="scientific">Thioclava indica</name>
    <dbReference type="NCBI Taxonomy" id="1353528"/>
    <lineage>
        <taxon>Bacteria</taxon>
        <taxon>Pseudomonadati</taxon>
        <taxon>Pseudomonadota</taxon>
        <taxon>Alphaproteobacteria</taxon>
        <taxon>Rhodobacterales</taxon>
        <taxon>Paracoccaceae</taxon>
        <taxon>Thioclava</taxon>
    </lineage>
</organism>
<reference evidence="3 4" key="1">
    <citation type="journal article" date="2015" name="Antonie Van Leeuwenhoek">
        <title>Thioclava indica sp. nov., isolated from surface seawater of the Indian Ocean.</title>
        <authorList>
            <person name="Liu Y."/>
            <person name="Lai Q."/>
            <person name="Du J."/>
            <person name="Xu H."/>
            <person name="Jiang L."/>
            <person name="Shao Z."/>
        </authorList>
    </citation>
    <scope>NUCLEOTIDE SEQUENCE [LARGE SCALE GENOMIC DNA]</scope>
    <source>
        <strain evidence="3 4">DT23-4</strain>
    </source>
</reference>
<dbReference type="PANTHER" id="PTHR35562:SF2">
    <property type="entry name" value="DNA ENDONUCLEASE SMRA-RELATED"/>
    <property type="match status" value="1"/>
</dbReference>
<dbReference type="EMBL" id="AUNB01000002">
    <property type="protein sequence ID" value="KEO61352.1"/>
    <property type="molecule type" value="Genomic_DNA"/>
</dbReference>
<gene>
    <name evidence="3" type="ORF">DT23_09680</name>
</gene>
<dbReference type="PANTHER" id="PTHR35562">
    <property type="entry name" value="DNA ENDONUCLEASE SMRA-RELATED"/>
    <property type="match status" value="1"/>
</dbReference>
<dbReference type="OrthoDB" id="7165597at2"/>
<dbReference type="InterPro" id="IPR036063">
    <property type="entry name" value="Smr_dom_sf"/>
</dbReference>
<comment type="caution">
    <text evidence="3">The sequence shown here is derived from an EMBL/GenBank/DDBJ whole genome shotgun (WGS) entry which is preliminary data.</text>
</comment>
<dbReference type="PROSITE" id="PS50828">
    <property type="entry name" value="SMR"/>
    <property type="match status" value="1"/>
</dbReference>
<keyword evidence="4" id="KW-1185">Reference proteome</keyword>
<dbReference type="SMART" id="SM00463">
    <property type="entry name" value="SMR"/>
    <property type="match status" value="1"/>
</dbReference>
<dbReference type="RefSeq" id="WP_038127969.1">
    <property type="nucleotide sequence ID" value="NZ_AUNB01000002.1"/>
</dbReference>
<evidence type="ECO:0000313" key="3">
    <source>
        <dbReference type="EMBL" id="KEO61352.1"/>
    </source>
</evidence>
<accession>A0A074KIF6</accession>
<feature type="domain" description="Smr" evidence="2">
    <location>
        <begin position="107"/>
        <end position="197"/>
    </location>
</feature>
<proteinExistence type="predicted"/>
<evidence type="ECO:0000256" key="1">
    <source>
        <dbReference type="SAM" id="MobiDB-lite"/>
    </source>
</evidence>
<name>A0A074KIF6_9RHOB</name>
<dbReference type="SUPFAM" id="SSF160443">
    <property type="entry name" value="SMR domain-like"/>
    <property type="match status" value="1"/>
</dbReference>
<dbReference type="STRING" id="1353528.DT23_09680"/>
<feature type="region of interest" description="Disordered" evidence="1">
    <location>
        <begin position="1"/>
        <end position="58"/>
    </location>
</feature>
<dbReference type="Pfam" id="PF01713">
    <property type="entry name" value="Smr"/>
    <property type="match status" value="1"/>
</dbReference>
<evidence type="ECO:0000313" key="4">
    <source>
        <dbReference type="Proteomes" id="UP000027471"/>
    </source>
</evidence>
<dbReference type="InterPro" id="IPR002625">
    <property type="entry name" value="Smr_dom"/>
</dbReference>
<protein>
    <recommendedName>
        <fullName evidence="2">Smr domain-containing protein</fullName>
    </recommendedName>
</protein>
<evidence type="ECO:0000259" key="2">
    <source>
        <dbReference type="PROSITE" id="PS50828"/>
    </source>
</evidence>
<dbReference type="Gene3D" id="3.30.1370.110">
    <property type="match status" value="1"/>
</dbReference>
<dbReference type="AlphaFoldDB" id="A0A074KIF6"/>
<sequence>MSKRRKLTPEERELWSRVAASTRSIREKRADSAELESFLDGTSPAKPPKQPKPELRGFHLGQHAKPSAQRFDLAPSPAEQLARQPVTMDRKAHKAMTRGKLKPEATLDLHGMTLAEAHPELIRFILNGQSHGKRLVLVITGKGKRGDDDGPIPRRVGVLRHQVPQWLRMMPLAPAVMQVNEAHLKHGGGGAYYVYLRRLR</sequence>
<dbReference type="eggNOG" id="COG2840">
    <property type="taxonomic scope" value="Bacteria"/>
</dbReference>